<proteinExistence type="predicted"/>
<evidence type="ECO:0000313" key="2">
    <source>
        <dbReference type="Proteomes" id="UP000241201"/>
    </source>
</evidence>
<dbReference type="EMBL" id="PYLP01000002">
    <property type="protein sequence ID" value="PST41669.1"/>
    <property type="molecule type" value="Genomic_DNA"/>
</dbReference>
<name>A0A2T3G2B8_9FIRM</name>
<sequence length="467" mass="56107">MDGRCITMTKTTQNNLDSLLEELKTANLEDHSNYLANEYFISEDGNDDIWKYKKKFHGVVTDFVTRYELWNGRLIARVYFVWQGWLDKKKQKRIVEVQRYLGGCRNKLSRYVYQGNYGIKCLINYMFYTESRFQEESKWNVTKHTTLDILGECYRGSYYYGTYIENEEYAKHVVSKECEESKHRYCAFSYSKWQEYRIFEWLELYEKHPQIEMFAKLNLTWALTTGMNYFRWSKKGLAILGLESKNELKYLQACGSIAYYRECKEDIFKYNLDTYDKFIGYLRMSRNNMEINKKSLKYMMDNNFNIYFYLDYLRFVEKLGLPKTSKILYPQNLRESHDKLEKKIQVIDSMEKQEQIKNRVIKELYKYRFGDNEFIITPANSPLDLINESKELSHCVRTYIDKYAAGDTSIFLIRKRENVNHPYYTLELRRNEVIQLRGKNNCRPTDSVVAFVNKWAKKNKLSGAYIN</sequence>
<reference evidence="2" key="1">
    <citation type="submission" date="2018-03" db="EMBL/GenBank/DDBJ databases">
        <title>Lachnoclostridium SNUG30370 gen.nov., sp.nov., isolated from human faeces.</title>
        <authorList>
            <person name="Seo B."/>
            <person name="Jeon K."/>
            <person name="Ko G."/>
        </authorList>
    </citation>
    <scope>NUCLEOTIDE SEQUENCE [LARGE SCALE GENOMIC DNA]</scope>
    <source>
        <strain evidence="2">SNUG30370</strain>
    </source>
</reference>
<comment type="caution">
    <text evidence="1">The sequence shown here is derived from an EMBL/GenBank/DDBJ whole genome shotgun (WGS) entry which is preliminary data.</text>
</comment>
<accession>A0A2T3G2B8</accession>
<dbReference type="Proteomes" id="UP000241201">
    <property type="component" value="Unassembled WGS sequence"/>
</dbReference>
<dbReference type="Pfam" id="PF14284">
    <property type="entry name" value="PcfJ"/>
    <property type="match status" value="1"/>
</dbReference>
<protein>
    <recommendedName>
        <fullName evidence="3">PcfJ-like protein</fullName>
    </recommendedName>
</protein>
<evidence type="ECO:0000313" key="1">
    <source>
        <dbReference type="EMBL" id="PST41669.1"/>
    </source>
</evidence>
<dbReference type="AlphaFoldDB" id="A0A2T3G2B8"/>
<evidence type="ECO:0008006" key="3">
    <source>
        <dbReference type="Google" id="ProtNLM"/>
    </source>
</evidence>
<dbReference type="InterPro" id="IPR025586">
    <property type="entry name" value="PcfJ"/>
</dbReference>
<gene>
    <name evidence="1" type="ORF">C7U55_02465</name>
</gene>
<organism evidence="1 2">
    <name type="scientific">Faecalibacillus faecis</name>
    <dbReference type="NCBI Taxonomy" id="1982628"/>
    <lineage>
        <taxon>Bacteria</taxon>
        <taxon>Bacillati</taxon>
        <taxon>Bacillota</taxon>
        <taxon>Erysipelotrichia</taxon>
        <taxon>Erysipelotrichales</taxon>
        <taxon>Coprobacillaceae</taxon>
        <taxon>Faecalibacillus</taxon>
    </lineage>
</organism>
<keyword evidence="2" id="KW-1185">Reference proteome</keyword>